<reference evidence="3" key="1">
    <citation type="submission" date="2025-08" db="UniProtKB">
        <authorList>
            <consortium name="Ensembl"/>
        </authorList>
    </citation>
    <scope>IDENTIFICATION</scope>
</reference>
<name>A0A3B3QB81_9TELE</name>
<evidence type="ECO:0000259" key="2">
    <source>
        <dbReference type="PROSITE" id="PS50209"/>
    </source>
</evidence>
<accession>A0A3B3QB81</accession>
<dbReference type="Proteomes" id="UP000261540">
    <property type="component" value="Unplaced"/>
</dbReference>
<dbReference type="InterPro" id="IPR011029">
    <property type="entry name" value="DEATH-like_dom_sf"/>
</dbReference>
<keyword evidence="4" id="KW-1185">Reference proteome</keyword>
<dbReference type="Ensembl" id="ENSPKIT00000027932.1">
    <property type="protein sequence ID" value="ENSPKIP00000003962.1"/>
    <property type="gene ID" value="ENSPKIG00000021252.1"/>
</dbReference>
<evidence type="ECO:0000313" key="4">
    <source>
        <dbReference type="Proteomes" id="UP000261540"/>
    </source>
</evidence>
<organism evidence="3 4">
    <name type="scientific">Paramormyrops kingsleyae</name>
    <dbReference type="NCBI Taxonomy" id="1676925"/>
    <lineage>
        <taxon>Eukaryota</taxon>
        <taxon>Metazoa</taxon>
        <taxon>Chordata</taxon>
        <taxon>Craniata</taxon>
        <taxon>Vertebrata</taxon>
        <taxon>Euteleostomi</taxon>
        <taxon>Actinopterygii</taxon>
        <taxon>Neopterygii</taxon>
        <taxon>Teleostei</taxon>
        <taxon>Osteoglossocephala</taxon>
        <taxon>Osteoglossomorpha</taxon>
        <taxon>Osteoglossiformes</taxon>
        <taxon>Mormyridae</taxon>
        <taxon>Paramormyrops</taxon>
    </lineage>
</organism>
<feature type="compositionally biased region" description="Pro residues" evidence="1">
    <location>
        <begin position="87"/>
        <end position="105"/>
    </location>
</feature>
<reference evidence="3" key="2">
    <citation type="submission" date="2025-09" db="UniProtKB">
        <authorList>
            <consortium name="Ensembl"/>
        </authorList>
    </citation>
    <scope>IDENTIFICATION</scope>
</reference>
<feature type="region of interest" description="Disordered" evidence="1">
    <location>
        <begin position="80"/>
        <end position="109"/>
    </location>
</feature>
<dbReference type="GO" id="GO:0042981">
    <property type="term" value="P:regulation of apoptotic process"/>
    <property type="evidence" value="ECO:0007669"/>
    <property type="project" value="InterPro"/>
</dbReference>
<evidence type="ECO:0000256" key="1">
    <source>
        <dbReference type="SAM" id="MobiDB-lite"/>
    </source>
</evidence>
<proteinExistence type="predicted"/>
<evidence type="ECO:0000313" key="3">
    <source>
        <dbReference type="Ensembl" id="ENSPKIP00000003962.1"/>
    </source>
</evidence>
<protein>
    <recommendedName>
        <fullName evidence="2">CARD domain-containing protein</fullName>
    </recommendedName>
</protein>
<dbReference type="Gene3D" id="1.10.533.10">
    <property type="entry name" value="Death Domain, Fas"/>
    <property type="match status" value="1"/>
</dbReference>
<dbReference type="SUPFAM" id="SSF47986">
    <property type="entry name" value="DEATH domain"/>
    <property type="match status" value="1"/>
</dbReference>
<dbReference type="PROSITE" id="PS50209">
    <property type="entry name" value="CARD"/>
    <property type="match status" value="1"/>
</dbReference>
<dbReference type="CDD" id="cd01671">
    <property type="entry name" value="CARD"/>
    <property type="match status" value="1"/>
</dbReference>
<feature type="domain" description="CARD" evidence="2">
    <location>
        <begin position="10"/>
        <end position="82"/>
    </location>
</feature>
<sequence length="129" mass="14264">MALGPCCTDLMKRRVELVEGWSRHVAFLLDLLYKLGALTEEDVDSVRGGGCRGERERMRRLLDVLHGRGEEACRAFQHALQQVSADPQPPPTTELPPPLPSPSPPLTLTDPLSHVQTVTCPPLSFIRLC</sequence>
<dbReference type="InterPro" id="IPR001315">
    <property type="entry name" value="CARD"/>
</dbReference>
<dbReference type="Pfam" id="PF00619">
    <property type="entry name" value="CARD"/>
    <property type="match status" value="1"/>
</dbReference>
<dbReference type="AlphaFoldDB" id="A0A3B3QB81"/>